<evidence type="ECO:0000313" key="10">
    <source>
        <dbReference type="Proteomes" id="UP000028981"/>
    </source>
</evidence>
<comment type="subcellular location">
    <subcellularLocation>
        <location evidence="1 7">Cell membrane</location>
        <topology evidence="1 7">Multi-pass membrane protein</topology>
    </subcellularLocation>
</comment>
<evidence type="ECO:0000256" key="3">
    <source>
        <dbReference type="ARBA" id="ARBA00022475"/>
    </source>
</evidence>
<keyword evidence="6 7" id="KW-0472">Membrane</keyword>
<sequence>MTAHIIRRILSVAFTFIVVSIIIFLMMHSVPGGPFDANDMPVSEAVRAKMMAQWGLDQPLHVQYFNYMWGVLHLDFGVPFQSPGETVVELISRAWVPSLILGGSGVLIGAPLGILLGMAAALNRNTWIDYLASTLATLGLTIPVFVTSMLLILIFAVWLNWLPASGWPQPNRWILPIACYAAIPLATYARYTRSAVLDTLNRPFVTVLRAKGLSERRIVFQHVMRNSAIPLVTVFLPMFIGTATGSIFVEAMFRVPGLGAYFVSSIEVRDYTLQMALMLLITFMYCLAYLLSDIAYALLNPRIRVGGAE</sequence>
<evidence type="ECO:0000259" key="8">
    <source>
        <dbReference type="PROSITE" id="PS50928"/>
    </source>
</evidence>
<dbReference type="GO" id="GO:0005886">
    <property type="term" value="C:plasma membrane"/>
    <property type="evidence" value="ECO:0007669"/>
    <property type="project" value="UniProtKB-SubCell"/>
</dbReference>
<feature type="transmembrane region" description="Helical" evidence="7">
    <location>
        <begin position="12"/>
        <end position="30"/>
    </location>
</feature>
<dbReference type="Pfam" id="PF00528">
    <property type="entry name" value="BPD_transp_1"/>
    <property type="match status" value="1"/>
</dbReference>
<evidence type="ECO:0000256" key="1">
    <source>
        <dbReference type="ARBA" id="ARBA00004651"/>
    </source>
</evidence>
<dbReference type="InterPro" id="IPR045621">
    <property type="entry name" value="BPD_transp_1_N"/>
</dbReference>
<comment type="similarity">
    <text evidence="7">Belongs to the binding-protein-dependent transport system permease family.</text>
</comment>
<name>A0A087LYV4_9HYPH</name>
<feature type="transmembrane region" description="Helical" evidence="7">
    <location>
        <begin position="134"/>
        <end position="161"/>
    </location>
</feature>
<dbReference type="CDD" id="cd06261">
    <property type="entry name" value="TM_PBP2"/>
    <property type="match status" value="1"/>
</dbReference>
<evidence type="ECO:0000256" key="2">
    <source>
        <dbReference type="ARBA" id="ARBA00022448"/>
    </source>
</evidence>
<evidence type="ECO:0000256" key="5">
    <source>
        <dbReference type="ARBA" id="ARBA00022989"/>
    </source>
</evidence>
<feature type="domain" description="ABC transmembrane type-1" evidence="8">
    <location>
        <begin position="95"/>
        <end position="292"/>
    </location>
</feature>
<dbReference type="STRING" id="46914.JP75_18565"/>
<dbReference type="SUPFAM" id="SSF161098">
    <property type="entry name" value="MetI-like"/>
    <property type="match status" value="1"/>
</dbReference>
<dbReference type="Gene3D" id="1.10.3720.10">
    <property type="entry name" value="MetI-like"/>
    <property type="match status" value="1"/>
</dbReference>
<dbReference type="GO" id="GO:0055085">
    <property type="term" value="P:transmembrane transport"/>
    <property type="evidence" value="ECO:0007669"/>
    <property type="project" value="InterPro"/>
</dbReference>
<dbReference type="RefSeq" id="WP_035085715.1">
    <property type="nucleotide sequence ID" value="NZ_JQGC01000019.1"/>
</dbReference>
<dbReference type="PANTHER" id="PTHR30465">
    <property type="entry name" value="INNER MEMBRANE ABC TRANSPORTER"/>
    <property type="match status" value="1"/>
</dbReference>
<dbReference type="AlphaFoldDB" id="A0A087LYV4"/>
<protein>
    <submittedName>
        <fullName evidence="9">ABC transporter permease</fullName>
    </submittedName>
</protein>
<organism evidence="9 10">
    <name type="scientific">Devosia riboflavina</name>
    <dbReference type="NCBI Taxonomy" id="46914"/>
    <lineage>
        <taxon>Bacteria</taxon>
        <taxon>Pseudomonadati</taxon>
        <taxon>Pseudomonadota</taxon>
        <taxon>Alphaproteobacteria</taxon>
        <taxon>Hyphomicrobiales</taxon>
        <taxon>Devosiaceae</taxon>
        <taxon>Devosia</taxon>
    </lineage>
</organism>
<keyword evidence="3" id="KW-1003">Cell membrane</keyword>
<comment type="caution">
    <text evidence="9">The sequence shown here is derived from an EMBL/GenBank/DDBJ whole genome shotgun (WGS) entry which is preliminary data.</text>
</comment>
<gene>
    <name evidence="9" type="ORF">JP75_18565</name>
</gene>
<keyword evidence="10" id="KW-1185">Reference proteome</keyword>
<evidence type="ECO:0000313" key="9">
    <source>
        <dbReference type="EMBL" id="KFL29807.1"/>
    </source>
</evidence>
<dbReference type="Pfam" id="PF19300">
    <property type="entry name" value="BPD_transp_1_N"/>
    <property type="match status" value="1"/>
</dbReference>
<dbReference type="PROSITE" id="PS50928">
    <property type="entry name" value="ABC_TM1"/>
    <property type="match status" value="1"/>
</dbReference>
<keyword evidence="5 7" id="KW-1133">Transmembrane helix</keyword>
<dbReference type="Proteomes" id="UP000028981">
    <property type="component" value="Unassembled WGS sequence"/>
</dbReference>
<keyword evidence="2 7" id="KW-0813">Transport</keyword>
<feature type="transmembrane region" description="Helical" evidence="7">
    <location>
        <begin position="173"/>
        <end position="191"/>
    </location>
</feature>
<reference evidence="9 10" key="1">
    <citation type="submission" date="2014-08" db="EMBL/GenBank/DDBJ databases">
        <authorList>
            <person name="Hassan Y.I."/>
            <person name="Lepp D."/>
            <person name="Zhou T."/>
        </authorList>
    </citation>
    <scope>NUCLEOTIDE SEQUENCE [LARGE SCALE GENOMIC DNA]</scope>
    <source>
        <strain evidence="9 10">IFO13584</strain>
    </source>
</reference>
<keyword evidence="4 7" id="KW-0812">Transmembrane</keyword>
<evidence type="ECO:0000256" key="7">
    <source>
        <dbReference type="RuleBase" id="RU363032"/>
    </source>
</evidence>
<dbReference type="InterPro" id="IPR000515">
    <property type="entry name" value="MetI-like"/>
</dbReference>
<evidence type="ECO:0000256" key="4">
    <source>
        <dbReference type="ARBA" id="ARBA00022692"/>
    </source>
</evidence>
<feature type="transmembrane region" description="Helical" evidence="7">
    <location>
        <begin position="273"/>
        <end position="299"/>
    </location>
</feature>
<dbReference type="OrthoDB" id="9805855at2"/>
<accession>A0A087LYV4</accession>
<feature type="transmembrane region" description="Helical" evidence="7">
    <location>
        <begin position="99"/>
        <end position="122"/>
    </location>
</feature>
<proteinExistence type="inferred from homology"/>
<dbReference type="EMBL" id="JQGC01000019">
    <property type="protein sequence ID" value="KFL29807.1"/>
    <property type="molecule type" value="Genomic_DNA"/>
</dbReference>
<dbReference type="PANTHER" id="PTHR30465:SF74">
    <property type="entry name" value="OLIGOPEPTIDE TRANSPORT SYSTEM PERMEASE PROTEIN OPPB"/>
    <property type="match status" value="1"/>
</dbReference>
<dbReference type="InterPro" id="IPR035906">
    <property type="entry name" value="MetI-like_sf"/>
</dbReference>
<evidence type="ECO:0000256" key="6">
    <source>
        <dbReference type="ARBA" id="ARBA00023136"/>
    </source>
</evidence>
<feature type="transmembrane region" description="Helical" evidence="7">
    <location>
        <begin position="228"/>
        <end position="253"/>
    </location>
</feature>